<proteinExistence type="predicted"/>
<dbReference type="RefSeq" id="WP_354010866.1">
    <property type="nucleotide sequence ID" value="NZ_JBEWTA010000001.1"/>
</dbReference>
<protein>
    <recommendedName>
        <fullName evidence="4">ABC transmembrane type-1 domain-containing protein</fullName>
    </recommendedName>
</protein>
<name>A0ABV2SFK9_9GAMM</name>
<accession>A0ABV2SFK9</accession>
<keyword evidence="1" id="KW-1133">Transmembrane helix</keyword>
<keyword evidence="1" id="KW-0812">Transmembrane</keyword>
<reference evidence="2 3" key="1">
    <citation type="submission" date="2024-06" db="EMBL/GenBank/DDBJ databases">
        <title>Genomic Encyclopedia of Type Strains, Phase V (KMG-V): Genome sequencing to study the core and pangenomes of soil and plant-associated prokaryotes.</title>
        <authorList>
            <person name="Whitman W."/>
        </authorList>
    </citation>
    <scope>NUCLEOTIDE SEQUENCE [LARGE SCALE GENOMIC DNA]</scope>
    <source>
        <strain evidence="2 3">NE40</strain>
    </source>
</reference>
<evidence type="ECO:0000313" key="2">
    <source>
        <dbReference type="EMBL" id="MET4756530.1"/>
    </source>
</evidence>
<evidence type="ECO:0000313" key="3">
    <source>
        <dbReference type="Proteomes" id="UP001549366"/>
    </source>
</evidence>
<dbReference type="Proteomes" id="UP001549366">
    <property type="component" value="Unassembled WGS sequence"/>
</dbReference>
<keyword evidence="3" id="KW-1185">Reference proteome</keyword>
<comment type="caution">
    <text evidence="2">The sequence shown here is derived from an EMBL/GenBank/DDBJ whole genome shotgun (WGS) entry which is preliminary data.</text>
</comment>
<gene>
    <name evidence="2" type="ORF">V5J35_001722</name>
</gene>
<organism evidence="2 3">
    <name type="scientific">Endozoicomonas lisbonensis</name>
    <dbReference type="NCBI Taxonomy" id="3120522"/>
    <lineage>
        <taxon>Bacteria</taxon>
        <taxon>Pseudomonadati</taxon>
        <taxon>Pseudomonadota</taxon>
        <taxon>Gammaproteobacteria</taxon>
        <taxon>Oceanospirillales</taxon>
        <taxon>Endozoicomonadaceae</taxon>
        <taxon>Endozoicomonas</taxon>
    </lineage>
</organism>
<dbReference type="EMBL" id="JBEWTB010000002">
    <property type="protein sequence ID" value="MET4756530.1"/>
    <property type="molecule type" value="Genomic_DNA"/>
</dbReference>
<keyword evidence="1" id="KW-0472">Membrane</keyword>
<sequence>MMLTAITGLISTGINAWSERSKQKANLKSMEISAQARLKVAKLESQIKRAEAGDTAAINLDQLSFEHRGWKDEYLLIFTTAPVLILFLAPLIELALLKDIYLAGDLTTAVMAGFTALQQTPDWYLVALLLVYVDTFGFRRLLRGVVESQLGKLVGNKK</sequence>
<evidence type="ECO:0008006" key="4">
    <source>
        <dbReference type="Google" id="ProtNLM"/>
    </source>
</evidence>
<evidence type="ECO:0000256" key="1">
    <source>
        <dbReference type="SAM" id="Phobius"/>
    </source>
</evidence>
<feature type="transmembrane region" description="Helical" evidence="1">
    <location>
        <begin position="74"/>
        <end position="92"/>
    </location>
</feature>